<dbReference type="EMBL" id="CP025781">
    <property type="protein sequence ID" value="QBC44055.1"/>
    <property type="molecule type" value="Genomic_DNA"/>
</dbReference>
<protein>
    <recommendedName>
        <fullName evidence="4">Bacteriophage lysis protein</fullName>
    </recommendedName>
</protein>
<evidence type="ECO:0000313" key="3">
    <source>
        <dbReference type="Proteomes" id="UP000515917"/>
    </source>
</evidence>
<accession>A0A7G3GBF4</accession>
<proteinExistence type="predicted"/>
<evidence type="ECO:0000313" key="2">
    <source>
        <dbReference type="EMBL" id="QBC44055.1"/>
    </source>
</evidence>
<keyword evidence="1" id="KW-0812">Transmembrane</keyword>
<sequence length="171" mass="19222">MITQAIRYWREIGLILIITALWLSFERWRNMKTSLEMANLRVLQAERQIKEWQAVRQIEQQAAINDQAASADYQKGKKDGNKELDNAITGLRTSLRLREQQLASVKQNLPAASSSPLGCDATPRSDFLVTYGEDALRLAAEADNVVRQLTACQAILKQDRYMPKAAGADSD</sequence>
<reference evidence="2 3" key="1">
    <citation type="submission" date="2018-01" db="EMBL/GenBank/DDBJ databases">
        <title>Genome sequence of Iodobacter sp. strain PCH194 isolated from Indian Trans-Himalaya.</title>
        <authorList>
            <person name="Kumar V."/>
            <person name="Thakur V."/>
            <person name="Kumar S."/>
            <person name="Singh D."/>
        </authorList>
    </citation>
    <scope>NUCLEOTIDE SEQUENCE [LARGE SCALE GENOMIC DNA]</scope>
    <source>
        <strain evidence="2 3">PCH194</strain>
    </source>
</reference>
<dbReference type="AlphaFoldDB" id="A0A7G3GBF4"/>
<dbReference type="KEGG" id="ifl:C1H71_11285"/>
<evidence type="ECO:0008006" key="4">
    <source>
        <dbReference type="Google" id="ProtNLM"/>
    </source>
</evidence>
<keyword evidence="1" id="KW-0472">Membrane</keyword>
<evidence type="ECO:0000256" key="1">
    <source>
        <dbReference type="SAM" id="Phobius"/>
    </source>
</evidence>
<gene>
    <name evidence="2" type="ORF">C1H71_11285</name>
</gene>
<keyword evidence="1" id="KW-1133">Transmembrane helix</keyword>
<name>A0A7G3GBF4_9NEIS</name>
<dbReference type="Proteomes" id="UP000515917">
    <property type="component" value="Chromosome"/>
</dbReference>
<feature type="transmembrane region" description="Helical" evidence="1">
    <location>
        <begin position="6"/>
        <end position="25"/>
    </location>
</feature>
<organism evidence="2 3">
    <name type="scientific">Iodobacter fluviatilis</name>
    <dbReference type="NCBI Taxonomy" id="537"/>
    <lineage>
        <taxon>Bacteria</taxon>
        <taxon>Pseudomonadati</taxon>
        <taxon>Pseudomonadota</taxon>
        <taxon>Betaproteobacteria</taxon>
        <taxon>Neisseriales</taxon>
        <taxon>Chitinibacteraceae</taxon>
        <taxon>Iodobacter</taxon>
    </lineage>
</organism>
<keyword evidence="3" id="KW-1185">Reference proteome</keyword>